<name>A0A271J3U8_9BACT</name>
<dbReference type="Pfam" id="PF13692">
    <property type="entry name" value="Glyco_trans_1_4"/>
    <property type="match status" value="1"/>
</dbReference>
<dbReference type="Proteomes" id="UP000216339">
    <property type="component" value="Unassembled WGS sequence"/>
</dbReference>
<dbReference type="InterPro" id="IPR050194">
    <property type="entry name" value="Glycosyltransferase_grp1"/>
</dbReference>
<dbReference type="Gene3D" id="3.40.50.2000">
    <property type="entry name" value="Glycogen Phosphorylase B"/>
    <property type="match status" value="2"/>
</dbReference>
<dbReference type="AlphaFoldDB" id="A0A271J3U8"/>
<reference evidence="1 2" key="1">
    <citation type="submission" date="2016-11" db="EMBL/GenBank/DDBJ databases">
        <title>Study of marine rhodopsin-containing bacteria.</title>
        <authorList>
            <person name="Yoshizawa S."/>
            <person name="Kumagai Y."/>
            <person name="Kogure K."/>
        </authorList>
    </citation>
    <scope>NUCLEOTIDE SEQUENCE [LARGE SCALE GENOMIC DNA]</scope>
    <source>
        <strain evidence="1 2">SAORIC-28</strain>
    </source>
</reference>
<protein>
    <recommendedName>
        <fullName evidence="3">Glycosyl transferase family 1 domain-containing protein</fullName>
    </recommendedName>
</protein>
<dbReference type="CDD" id="cd03801">
    <property type="entry name" value="GT4_PimA-like"/>
    <property type="match status" value="1"/>
</dbReference>
<keyword evidence="2" id="KW-1185">Reference proteome</keyword>
<dbReference type="EMBL" id="MQWD01000001">
    <property type="protein sequence ID" value="PAP77967.1"/>
    <property type="molecule type" value="Genomic_DNA"/>
</dbReference>
<accession>A0A271J3U8</accession>
<sequence length="443" mass="47619">MSPRPRLLLGAYTCDPTLGSEPFVGWNRVVQAARFGDVDVILCATDHEMALLATGVEAEGIADAVRFYRVPHTRLERALHRVPGAFYPTYRRWQARALRLARRLHAERPYDLAHQVTFCGYREPGDLWKLGVPFVWGPVGGTQNTPAAFLDIGSRSMAVTERVRTVLNGIQLRGRRVREAAEAADVLLAANSTGKRDLEEITGAPVRQLLETGTGAVGDAKRWADREPGPFRLLWAGQLIPTKGLRLALAALDRLQRAAREGGPEIELIVVGDGPERDLLSGVPGVEWRGWMPRAELMDLYAQADAFAFTSLRDTSGNVMLEALSAGLPVVYLDHQGAADVCSDACGVPVPVTTPDEAVRRLAEAVTTLASDPAGYDRRSRGAIARAHELSWQANGDAVNALYAEVLGLDRPPAGDGLASLDGSTGSAIGAPGREALLSASLS</sequence>
<dbReference type="OrthoDB" id="596635at2"/>
<proteinExistence type="predicted"/>
<dbReference type="PANTHER" id="PTHR45947:SF3">
    <property type="entry name" value="SULFOQUINOVOSYL TRANSFERASE SQD2"/>
    <property type="match status" value="1"/>
</dbReference>
<dbReference type="GO" id="GO:0016757">
    <property type="term" value="F:glycosyltransferase activity"/>
    <property type="evidence" value="ECO:0007669"/>
    <property type="project" value="TreeGrafter"/>
</dbReference>
<dbReference type="PANTHER" id="PTHR45947">
    <property type="entry name" value="SULFOQUINOVOSYL TRANSFERASE SQD2"/>
    <property type="match status" value="1"/>
</dbReference>
<gene>
    <name evidence="1" type="ORF">BSZ37_16740</name>
</gene>
<evidence type="ECO:0000313" key="2">
    <source>
        <dbReference type="Proteomes" id="UP000216339"/>
    </source>
</evidence>
<organism evidence="1 2">
    <name type="scientific">Rubrivirga marina</name>
    <dbReference type="NCBI Taxonomy" id="1196024"/>
    <lineage>
        <taxon>Bacteria</taxon>
        <taxon>Pseudomonadati</taxon>
        <taxon>Rhodothermota</taxon>
        <taxon>Rhodothermia</taxon>
        <taxon>Rhodothermales</taxon>
        <taxon>Rubricoccaceae</taxon>
        <taxon>Rubrivirga</taxon>
    </lineage>
</organism>
<dbReference type="RefSeq" id="WP_095511636.1">
    <property type="nucleotide sequence ID" value="NZ_MQWD01000001.1"/>
</dbReference>
<comment type="caution">
    <text evidence="1">The sequence shown here is derived from an EMBL/GenBank/DDBJ whole genome shotgun (WGS) entry which is preliminary data.</text>
</comment>
<evidence type="ECO:0008006" key="3">
    <source>
        <dbReference type="Google" id="ProtNLM"/>
    </source>
</evidence>
<dbReference type="SUPFAM" id="SSF53756">
    <property type="entry name" value="UDP-Glycosyltransferase/glycogen phosphorylase"/>
    <property type="match status" value="1"/>
</dbReference>
<evidence type="ECO:0000313" key="1">
    <source>
        <dbReference type="EMBL" id="PAP77967.1"/>
    </source>
</evidence>